<dbReference type="Proteomes" id="UP000480303">
    <property type="component" value="Unassembled WGS sequence"/>
</dbReference>
<evidence type="ECO:0000313" key="1">
    <source>
        <dbReference type="EMBL" id="GFH43209.1"/>
    </source>
</evidence>
<dbReference type="AlphaFoldDB" id="A0A6A0BCQ7"/>
<dbReference type="EMBL" id="BLLI01000065">
    <property type="protein sequence ID" value="GFH43209.1"/>
    <property type="molecule type" value="Genomic_DNA"/>
</dbReference>
<name>A0A6A0BCQ7_9LACT</name>
<accession>A0A6A0BCQ7</accession>
<reference evidence="1 2" key="1">
    <citation type="submission" date="2020-02" db="EMBL/GenBank/DDBJ databases">
        <title>Draft genome sequence of Lactococcus sp. Hs30E4-3.</title>
        <authorList>
            <person name="Noda S."/>
            <person name="Yuki M."/>
            <person name="Ohkuma M."/>
        </authorList>
    </citation>
    <scope>NUCLEOTIDE SEQUENCE [LARGE SCALE GENOMIC DNA]</scope>
    <source>
        <strain evidence="1 2">Hs30E4-3</strain>
    </source>
</reference>
<protein>
    <submittedName>
        <fullName evidence="1">Uncharacterized protein</fullName>
    </submittedName>
</protein>
<comment type="caution">
    <text evidence="1">The sequence shown here is derived from an EMBL/GenBank/DDBJ whole genome shotgun (WGS) entry which is preliminary data.</text>
</comment>
<organism evidence="1 2">
    <name type="scientific">Pseudolactococcus hodotermopsidis</name>
    <dbReference type="NCBI Taxonomy" id="2709157"/>
    <lineage>
        <taxon>Bacteria</taxon>
        <taxon>Bacillati</taxon>
        <taxon>Bacillota</taxon>
        <taxon>Bacilli</taxon>
        <taxon>Lactobacillales</taxon>
        <taxon>Streptococcaceae</taxon>
        <taxon>Pseudolactococcus</taxon>
    </lineage>
</organism>
<keyword evidence="2" id="KW-1185">Reference proteome</keyword>
<sequence>MDASSAPERLTTILEIAKPTAIVAISALPINVSQVPIISAERLHEKMRQSASYELTHMVTGGR</sequence>
<proteinExistence type="predicted"/>
<evidence type="ECO:0000313" key="2">
    <source>
        <dbReference type="Proteomes" id="UP000480303"/>
    </source>
</evidence>
<gene>
    <name evidence="1" type="ORF">Hs30E_17600</name>
</gene>